<accession>A0A0N9US38</accession>
<keyword evidence="1" id="KW-0812">Transmembrane</keyword>
<keyword evidence="1" id="KW-0472">Membrane</keyword>
<keyword evidence="1" id="KW-1133">Transmembrane helix</keyword>
<feature type="transmembrane region" description="Helical" evidence="1">
    <location>
        <begin position="21"/>
        <end position="40"/>
    </location>
</feature>
<sequence>MTAAAVDEIVELSVFSREKEVFLGWRNIALSALFAAAPLLPSSGSVWIEIAFKFLCSVFALIGFISGWSHLCRGWGSSQGFDIRIAPSGLTLNRNICPLEIPWSEIEQFKFDKRSFRGANDCVIDLRLRHRIRSLTHPFGSNRIIMPLGEWHTSILEIESAMRTLRLYLWRAGWRDT</sequence>
<organism evidence="2 3">
    <name type="scientific">Sphingopyxis macrogoltabida</name>
    <name type="common">Sphingomonas macrogoltabidus</name>
    <dbReference type="NCBI Taxonomy" id="33050"/>
    <lineage>
        <taxon>Bacteria</taxon>
        <taxon>Pseudomonadati</taxon>
        <taxon>Pseudomonadota</taxon>
        <taxon>Alphaproteobacteria</taxon>
        <taxon>Sphingomonadales</taxon>
        <taxon>Sphingomonadaceae</taxon>
        <taxon>Sphingopyxis</taxon>
    </lineage>
</organism>
<dbReference type="EMBL" id="CP012700">
    <property type="protein sequence ID" value="ALH79377.1"/>
    <property type="molecule type" value="Genomic_DNA"/>
</dbReference>
<dbReference type="RefSeq" id="WP_054586839.1">
    <property type="nucleotide sequence ID" value="NZ_CP012700.1"/>
</dbReference>
<evidence type="ECO:0000313" key="3">
    <source>
        <dbReference type="Proteomes" id="UP000058074"/>
    </source>
</evidence>
<dbReference type="AlphaFoldDB" id="A0A0N9US38"/>
<dbReference type="PATRIC" id="fig|33050.5.peg.634"/>
<dbReference type="Proteomes" id="UP000058074">
    <property type="component" value="Chromosome"/>
</dbReference>
<reference evidence="2 3" key="1">
    <citation type="journal article" date="2015" name="Genome Announc.">
        <title>Complete Genome Sequence of Polypropylene Glycol- and Polyethylene Glycol-Degrading Sphingopyxis macrogoltabida Strain EY-1.</title>
        <authorList>
            <person name="Ohtsubo Y."/>
            <person name="Nagata Y."/>
            <person name="Numata M."/>
            <person name="Tsuchikane K."/>
            <person name="Hosoyama A."/>
            <person name="Yamazoe A."/>
            <person name="Tsuda M."/>
            <person name="Fujita N."/>
            <person name="Kawai F."/>
        </authorList>
    </citation>
    <scope>NUCLEOTIDE SEQUENCE [LARGE SCALE GENOMIC DNA]</scope>
    <source>
        <strain evidence="2 3">EY-1</strain>
    </source>
</reference>
<protein>
    <submittedName>
        <fullName evidence="2">Uncharacterized protein</fullName>
    </submittedName>
</protein>
<name>A0A0N9US38_SPHMC</name>
<feature type="transmembrane region" description="Helical" evidence="1">
    <location>
        <begin position="46"/>
        <end position="68"/>
    </location>
</feature>
<proteinExistence type="predicted"/>
<gene>
    <name evidence="2" type="ORF">AN936_03040</name>
</gene>
<evidence type="ECO:0000313" key="2">
    <source>
        <dbReference type="EMBL" id="ALH79377.1"/>
    </source>
</evidence>
<dbReference type="KEGG" id="smag:AN936_03040"/>
<evidence type="ECO:0000256" key="1">
    <source>
        <dbReference type="SAM" id="Phobius"/>
    </source>
</evidence>